<dbReference type="Proteomes" id="UP000238196">
    <property type="component" value="Unassembled WGS sequence"/>
</dbReference>
<feature type="region of interest" description="Disordered" evidence="2">
    <location>
        <begin position="34"/>
        <end position="75"/>
    </location>
</feature>
<dbReference type="EMBL" id="PRLP01000058">
    <property type="protein sequence ID" value="PPC75970.1"/>
    <property type="molecule type" value="Genomic_DNA"/>
</dbReference>
<feature type="compositionally biased region" description="Basic and acidic residues" evidence="2">
    <location>
        <begin position="62"/>
        <end position="74"/>
    </location>
</feature>
<feature type="signal peptide" evidence="3">
    <location>
        <begin position="1"/>
        <end position="36"/>
    </location>
</feature>
<evidence type="ECO:0000313" key="5">
    <source>
        <dbReference type="Proteomes" id="UP000238196"/>
    </source>
</evidence>
<dbReference type="Pfam" id="PF13343">
    <property type="entry name" value="SBP_bac_6"/>
    <property type="match status" value="1"/>
</dbReference>
<dbReference type="PANTHER" id="PTHR30006">
    <property type="entry name" value="THIAMINE-BINDING PERIPLASMIC PROTEIN-RELATED"/>
    <property type="match status" value="1"/>
</dbReference>
<evidence type="ECO:0000256" key="3">
    <source>
        <dbReference type="SAM" id="SignalP"/>
    </source>
</evidence>
<feature type="chain" id="PRO_5015540244" evidence="3">
    <location>
        <begin position="37"/>
        <end position="408"/>
    </location>
</feature>
<dbReference type="OrthoDB" id="8673316at2"/>
<dbReference type="PANTHER" id="PTHR30006:SF25">
    <property type="entry name" value="PHOSPHOGLYCERATE TRANSPORT REGULATORY PROTEIN PGTC"/>
    <property type="match status" value="1"/>
</dbReference>
<protein>
    <submittedName>
        <fullName evidence="4">Iron ABC transporter substrate-binding protein</fullName>
    </submittedName>
</protein>
<dbReference type="Gene3D" id="3.40.190.10">
    <property type="entry name" value="Periplasmic binding protein-like II"/>
    <property type="match status" value="2"/>
</dbReference>
<keyword evidence="1 3" id="KW-0732">Signal</keyword>
<evidence type="ECO:0000256" key="1">
    <source>
        <dbReference type="ARBA" id="ARBA00022729"/>
    </source>
</evidence>
<proteinExistence type="predicted"/>
<sequence>MIMTGQYRAVLPRLQRCLLATVAVTLCWLGSQSAVADSPDDKAPTLGSAPYGATDPFTANAGDDKPHDTGKQDEGNWLFIKGSTDKSAIFPLIRAFQEQHPSIQVRYEEVLSPQLYMDFRSEYLHRATTTDIIISSAMDLQAKLINDGYARPYDSANTDDLPDWAKWRHEGFGFAFEPLVMVYNKAAFKDQTLPRTHEELATQLREQPALYQQKVGTYDIRLSGVGYMLFTQDAVHSSINGRLLESLGRADVQTFCCTSLILDAVASGKLILGYNVLGSYSLSRALQDPRLGVIIPSDYTLAMSPIALISKKASSPKLAQQFIDFLLSVEGQDDIANHSGLISLLGDGPRSANGIRLNYESSYHPISLGLGLLVYLDQMKRNRFLHEWESVIQPGSMIQALTNSDELP</sequence>
<gene>
    <name evidence="4" type="ORF">C4K68_17500</name>
</gene>
<accession>A0A2S5KML0</accession>
<dbReference type="GO" id="GO:0030288">
    <property type="term" value="C:outer membrane-bounded periplasmic space"/>
    <property type="evidence" value="ECO:0007669"/>
    <property type="project" value="TreeGrafter"/>
</dbReference>
<organism evidence="4 5">
    <name type="scientific">Proteobacteria bacterium 228</name>
    <dbReference type="NCBI Taxonomy" id="2083153"/>
    <lineage>
        <taxon>Bacteria</taxon>
        <taxon>Pseudomonadati</taxon>
        <taxon>Pseudomonadota</taxon>
    </lineage>
</organism>
<comment type="caution">
    <text evidence="4">The sequence shown here is derived from an EMBL/GenBank/DDBJ whole genome shotgun (WGS) entry which is preliminary data.</text>
</comment>
<evidence type="ECO:0000313" key="4">
    <source>
        <dbReference type="EMBL" id="PPC75970.1"/>
    </source>
</evidence>
<evidence type="ECO:0000256" key="2">
    <source>
        <dbReference type="SAM" id="MobiDB-lite"/>
    </source>
</evidence>
<dbReference type="SUPFAM" id="SSF53850">
    <property type="entry name" value="Periplasmic binding protein-like II"/>
    <property type="match status" value="1"/>
</dbReference>
<name>A0A2S5KML0_9PROT</name>
<dbReference type="AlphaFoldDB" id="A0A2S5KML0"/>
<reference evidence="4 5" key="1">
    <citation type="submission" date="2018-02" db="EMBL/GenBank/DDBJ databases">
        <title>novel marine gammaproteobacteria from coastal saline agro ecosystem.</title>
        <authorList>
            <person name="Krishnan R."/>
            <person name="Ramesh Kumar N."/>
        </authorList>
    </citation>
    <scope>NUCLEOTIDE SEQUENCE [LARGE SCALE GENOMIC DNA]</scope>
    <source>
        <strain evidence="4 5">228</strain>
    </source>
</reference>